<evidence type="ECO:0000256" key="4">
    <source>
        <dbReference type="ARBA" id="ARBA00023054"/>
    </source>
</evidence>
<keyword evidence="2" id="KW-0597">Phosphoprotein</keyword>
<dbReference type="OMA" id="CNLDYAI"/>
<organism evidence="7 9">
    <name type="scientific">Dermatophagoides pteronyssinus</name>
    <name type="common">European house dust mite</name>
    <dbReference type="NCBI Taxonomy" id="6956"/>
    <lineage>
        <taxon>Eukaryota</taxon>
        <taxon>Metazoa</taxon>
        <taxon>Ecdysozoa</taxon>
        <taxon>Arthropoda</taxon>
        <taxon>Chelicerata</taxon>
        <taxon>Arachnida</taxon>
        <taxon>Acari</taxon>
        <taxon>Acariformes</taxon>
        <taxon>Sarcoptiformes</taxon>
        <taxon>Astigmata</taxon>
        <taxon>Psoroptidia</taxon>
        <taxon>Analgoidea</taxon>
        <taxon>Pyroglyphidae</taxon>
        <taxon>Dermatophagoidinae</taxon>
        <taxon>Dermatophagoides</taxon>
    </lineage>
</organism>
<dbReference type="PANTHER" id="PTHR23167:SF46">
    <property type="entry name" value="EPS15 HOMOLOGY DOMAIN CONTAINING PROTEIN-BINDING PROTEIN 1, ISOFORM F"/>
    <property type="match status" value="1"/>
</dbReference>
<feature type="domain" description="Calponin-homology (CH)" evidence="6">
    <location>
        <begin position="25"/>
        <end position="131"/>
    </location>
</feature>
<dbReference type="AlphaFoldDB" id="A0A6P6YE01"/>
<dbReference type="InterPro" id="IPR001715">
    <property type="entry name" value="CH_dom"/>
</dbReference>
<dbReference type="InterPro" id="IPR036872">
    <property type="entry name" value="CH_dom_sf"/>
</dbReference>
<comment type="subcellular location">
    <subcellularLocation>
        <location evidence="1">Endosome</location>
    </subcellularLocation>
</comment>
<dbReference type="Pfam" id="PF00307">
    <property type="entry name" value="CH"/>
    <property type="match status" value="1"/>
</dbReference>
<dbReference type="RefSeq" id="XP_027203709.1">
    <property type="nucleotide sequence ID" value="XM_027347908.1"/>
</dbReference>
<evidence type="ECO:0000256" key="1">
    <source>
        <dbReference type="ARBA" id="ARBA00004177"/>
    </source>
</evidence>
<name>A0A6P6YE01_DERPT</name>
<sequence length="163" mass="18553">MPVNFGNGRSSSSSMNGNGQVKVVKRGIDALEAWGRRITTGYQNVHINDLTTSWRDGLAFCAIIHYFRPDLIDYDNLKKDDILHNNRLAFHLAKEHFSIPELLDAEDMLKHIEPDKRSIALYLSEFYNYFENGKRRPPIPSTPSTDTSTTTNENKSLPPTSVR</sequence>
<dbReference type="RefSeq" id="XP_027203707.1">
    <property type="nucleotide sequence ID" value="XM_027347906.1"/>
</dbReference>
<dbReference type="FunFam" id="1.10.418.10:FF:000023">
    <property type="entry name" value="EH domain-binding protein 1 isoform X1"/>
    <property type="match status" value="1"/>
</dbReference>
<evidence type="ECO:0000259" key="6">
    <source>
        <dbReference type="PROSITE" id="PS50021"/>
    </source>
</evidence>
<protein>
    <submittedName>
        <fullName evidence="8 9">MICAL-like protein 2</fullName>
    </submittedName>
</protein>
<evidence type="ECO:0000313" key="9">
    <source>
        <dbReference type="RefSeq" id="XP_027203708.1"/>
    </source>
</evidence>
<dbReference type="KEGG" id="dpte:113797514"/>
<dbReference type="PROSITE" id="PS50021">
    <property type="entry name" value="CH"/>
    <property type="match status" value="1"/>
</dbReference>
<dbReference type="SMART" id="SM00033">
    <property type="entry name" value="CH"/>
    <property type="match status" value="1"/>
</dbReference>
<dbReference type="Proteomes" id="UP000515146">
    <property type="component" value="Unplaced"/>
</dbReference>
<keyword evidence="4" id="KW-0175">Coiled coil</keyword>
<keyword evidence="7" id="KW-1185">Reference proteome</keyword>
<dbReference type="PANTHER" id="PTHR23167">
    <property type="entry name" value="CALPONIN HOMOLOGY DOMAIN-CONTAINING PROTEIN DDB_G0272472-RELATED"/>
    <property type="match status" value="1"/>
</dbReference>
<evidence type="ECO:0000313" key="8">
    <source>
        <dbReference type="RefSeq" id="XP_027203707.1"/>
    </source>
</evidence>
<evidence type="ECO:0000256" key="2">
    <source>
        <dbReference type="ARBA" id="ARBA00022553"/>
    </source>
</evidence>
<dbReference type="Gene3D" id="1.10.418.10">
    <property type="entry name" value="Calponin-like domain"/>
    <property type="match status" value="1"/>
</dbReference>
<proteinExistence type="predicted"/>
<accession>A0A6P6YE01</accession>
<dbReference type="GO" id="GO:0005768">
    <property type="term" value="C:endosome"/>
    <property type="evidence" value="ECO:0007669"/>
    <property type="project" value="UniProtKB-SubCell"/>
</dbReference>
<feature type="compositionally biased region" description="Low complexity" evidence="5">
    <location>
        <begin position="142"/>
        <end position="151"/>
    </location>
</feature>
<feature type="compositionally biased region" description="Polar residues" evidence="5">
    <location>
        <begin position="152"/>
        <end position="163"/>
    </location>
</feature>
<dbReference type="InterPro" id="IPR050540">
    <property type="entry name" value="F-actin_Monoox_Mical"/>
</dbReference>
<keyword evidence="3" id="KW-0967">Endosome</keyword>
<dbReference type="OrthoDB" id="10017054at2759"/>
<feature type="region of interest" description="Disordered" evidence="5">
    <location>
        <begin position="134"/>
        <end position="163"/>
    </location>
</feature>
<evidence type="ECO:0000313" key="10">
    <source>
        <dbReference type="RefSeq" id="XP_027203709.1"/>
    </source>
</evidence>
<dbReference type="RefSeq" id="XP_027203708.1">
    <property type="nucleotide sequence ID" value="XM_027347907.1"/>
</dbReference>
<dbReference type="SUPFAM" id="SSF47576">
    <property type="entry name" value="Calponin-homology domain, CH-domain"/>
    <property type="match status" value="1"/>
</dbReference>
<evidence type="ECO:0000256" key="3">
    <source>
        <dbReference type="ARBA" id="ARBA00022753"/>
    </source>
</evidence>
<evidence type="ECO:0000313" key="7">
    <source>
        <dbReference type="Proteomes" id="UP000515146"/>
    </source>
</evidence>
<gene>
    <name evidence="8 9 10" type="primary">LOC113797514</name>
</gene>
<reference evidence="8 9" key="1">
    <citation type="submission" date="2025-08" db="UniProtKB">
        <authorList>
            <consortium name="RefSeq"/>
        </authorList>
    </citation>
    <scope>IDENTIFICATION</scope>
    <source>
        <strain evidence="8 9">Airmid</strain>
    </source>
</reference>
<evidence type="ECO:0000256" key="5">
    <source>
        <dbReference type="SAM" id="MobiDB-lite"/>
    </source>
</evidence>